<reference evidence="1 2" key="1">
    <citation type="journal article" date="2019" name="Sci. Rep.">
        <title>Orb-weaving spider Araneus ventricosus genome elucidates the spidroin gene catalogue.</title>
        <authorList>
            <person name="Kono N."/>
            <person name="Nakamura H."/>
            <person name="Ohtoshi R."/>
            <person name="Moran D.A.P."/>
            <person name="Shinohara A."/>
            <person name="Yoshida Y."/>
            <person name="Fujiwara M."/>
            <person name="Mori M."/>
            <person name="Tomita M."/>
            <person name="Arakawa K."/>
        </authorList>
    </citation>
    <scope>NUCLEOTIDE SEQUENCE [LARGE SCALE GENOMIC DNA]</scope>
</reference>
<protein>
    <submittedName>
        <fullName evidence="1">Uncharacterized protein</fullName>
    </submittedName>
</protein>
<sequence>MNEQNKFGRGWRTDSCRRVLRHVASSFDAEEELISASASNSRDCKILFSNGGRTAIGKSSMSTEVGLVVGKGFNAD</sequence>
<name>A0A4Y2Q7A5_ARAVE</name>
<proteinExistence type="predicted"/>
<keyword evidence="2" id="KW-1185">Reference proteome</keyword>
<organism evidence="1 2">
    <name type="scientific">Araneus ventricosus</name>
    <name type="common">Orbweaver spider</name>
    <name type="synonym">Epeira ventricosa</name>
    <dbReference type="NCBI Taxonomy" id="182803"/>
    <lineage>
        <taxon>Eukaryota</taxon>
        <taxon>Metazoa</taxon>
        <taxon>Ecdysozoa</taxon>
        <taxon>Arthropoda</taxon>
        <taxon>Chelicerata</taxon>
        <taxon>Arachnida</taxon>
        <taxon>Araneae</taxon>
        <taxon>Araneomorphae</taxon>
        <taxon>Entelegynae</taxon>
        <taxon>Araneoidea</taxon>
        <taxon>Araneidae</taxon>
        <taxon>Araneus</taxon>
    </lineage>
</organism>
<dbReference type="AlphaFoldDB" id="A0A4Y2Q7A5"/>
<dbReference type="EMBL" id="BGPR01012936">
    <property type="protein sequence ID" value="GBN58477.1"/>
    <property type="molecule type" value="Genomic_DNA"/>
</dbReference>
<dbReference type="Proteomes" id="UP000499080">
    <property type="component" value="Unassembled WGS sequence"/>
</dbReference>
<gene>
    <name evidence="1" type="ORF">AVEN_187355_1</name>
</gene>
<comment type="caution">
    <text evidence="1">The sequence shown here is derived from an EMBL/GenBank/DDBJ whole genome shotgun (WGS) entry which is preliminary data.</text>
</comment>
<accession>A0A4Y2Q7A5</accession>
<evidence type="ECO:0000313" key="2">
    <source>
        <dbReference type="Proteomes" id="UP000499080"/>
    </source>
</evidence>
<evidence type="ECO:0000313" key="1">
    <source>
        <dbReference type="EMBL" id="GBN58477.1"/>
    </source>
</evidence>